<comment type="caution">
    <text evidence="1">The sequence shown here is derived from an EMBL/GenBank/DDBJ whole genome shotgun (WGS) entry which is preliminary data.</text>
</comment>
<protein>
    <recommendedName>
        <fullName evidence="2">Transposase</fullName>
    </recommendedName>
</protein>
<name>A0A0C1RPX2_9CYAN</name>
<dbReference type="AlphaFoldDB" id="A0A0C1RPX2"/>
<dbReference type="EMBL" id="JHEG02000001">
    <property type="protein sequence ID" value="KIE14005.1"/>
    <property type="molecule type" value="Genomic_DNA"/>
</dbReference>
<dbReference type="STRING" id="1479485.DA73_0201325"/>
<reference evidence="1" key="1">
    <citation type="journal article" date="2015" name="Genome Announc.">
        <title>Draft Genome Sequence of Tolypothrix boutellei Strain VB521301.</title>
        <authorList>
            <person name="Chandrababunaidu M.M."/>
            <person name="Singh D."/>
            <person name="Sen D."/>
            <person name="Bhan S."/>
            <person name="Das S."/>
            <person name="Gupta A."/>
            <person name="Adhikary S.P."/>
            <person name="Tripathy S."/>
        </authorList>
    </citation>
    <scope>NUCLEOTIDE SEQUENCE</scope>
    <source>
        <strain evidence="1">VB521301</strain>
    </source>
</reference>
<proteinExistence type="predicted"/>
<organism evidence="1">
    <name type="scientific">Tolypothrix bouteillei VB521301</name>
    <dbReference type="NCBI Taxonomy" id="1479485"/>
    <lineage>
        <taxon>Bacteria</taxon>
        <taxon>Bacillati</taxon>
        <taxon>Cyanobacteriota</taxon>
        <taxon>Cyanophyceae</taxon>
        <taxon>Nostocales</taxon>
        <taxon>Tolypothrichaceae</taxon>
        <taxon>Tolypothrix</taxon>
    </lineage>
</organism>
<gene>
    <name evidence="1" type="ORF">DA73_0201325</name>
</gene>
<sequence>MESATETNKWVNTILVDVLFPFAATIRAVLDNLNTHTPAALYQTFLRVSASQSLQVARF</sequence>
<accession>A0A0C1RPX2</accession>
<evidence type="ECO:0008006" key="2">
    <source>
        <dbReference type="Google" id="ProtNLM"/>
    </source>
</evidence>
<evidence type="ECO:0000313" key="1">
    <source>
        <dbReference type="EMBL" id="KIE14005.1"/>
    </source>
</evidence>